<dbReference type="InterPro" id="IPR014145">
    <property type="entry name" value="LigD_pol_dom"/>
</dbReference>
<comment type="caution">
    <text evidence="2">The sequence shown here is derived from an EMBL/GenBank/DDBJ whole genome shotgun (WGS) entry which is preliminary data.</text>
</comment>
<dbReference type="Gene3D" id="3.90.920.10">
    <property type="entry name" value="DNA primase, PRIM domain"/>
    <property type="match status" value="1"/>
</dbReference>
<evidence type="ECO:0000259" key="1">
    <source>
        <dbReference type="Pfam" id="PF21686"/>
    </source>
</evidence>
<keyword evidence="3" id="KW-1185">Reference proteome</keyword>
<reference evidence="2 3" key="1">
    <citation type="submission" date="2018-04" db="EMBL/GenBank/DDBJ databases">
        <title>Camelliibacillus theae gen. nov., sp. nov., isolated from Pu'er tea.</title>
        <authorList>
            <person name="Niu L."/>
        </authorList>
    </citation>
    <scope>NUCLEOTIDE SEQUENCE [LARGE SCALE GENOMIC DNA]</scope>
    <source>
        <strain evidence="2 3">T8</strain>
    </source>
</reference>
<dbReference type="AlphaFoldDB" id="A0A2U1K679"/>
<organism evidence="2 3">
    <name type="scientific">Pueribacillus theae</name>
    <dbReference type="NCBI Taxonomy" id="2171751"/>
    <lineage>
        <taxon>Bacteria</taxon>
        <taxon>Bacillati</taxon>
        <taxon>Bacillota</taxon>
        <taxon>Bacilli</taxon>
        <taxon>Bacillales</taxon>
        <taxon>Bacillaceae</taxon>
        <taxon>Pueribacillus</taxon>
    </lineage>
</organism>
<gene>
    <name evidence="2" type="ORF">DCC39_04320</name>
</gene>
<name>A0A2U1K679_9BACI</name>
<dbReference type="InterPro" id="IPR052171">
    <property type="entry name" value="NHEJ_LigD"/>
</dbReference>
<evidence type="ECO:0000313" key="2">
    <source>
        <dbReference type="EMBL" id="PWA12669.1"/>
    </source>
</evidence>
<proteinExistence type="predicted"/>
<sequence length="304" mass="35064">MTQQFELEIEGKLIRITNPDKLFWPELEITKLDYIKYLVDMSPFILSYTKNRLLTTIRYPNGIYGKSFYQKNVPSNKPNWVLTHEWQGTKYVLLNDLPTLVWLGSQACLEIHVSFNYYDAINKPTELVFDLDPSDPSNFCLVLEVALKIKEVLDSLGLVSQAKTSGATGLQMYIPIDPRYTYEETNKINKFIALYIAEKYPQLVTIERLVKNRGKKLYFDYIQHGEGRTLSAPYCPRARTEGSVSAPVTWEEIEKGFHPRDFTIKNIKTRIKEKGDLFSIVTTEKLNQSLDDLLKVIGKKVTST</sequence>
<dbReference type="PANTHER" id="PTHR42705">
    <property type="entry name" value="BIFUNCTIONAL NON-HOMOLOGOUS END JOINING PROTEIN LIGD"/>
    <property type="match status" value="1"/>
</dbReference>
<dbReference type="EMBL" id="QCZG01000006">
    <property type="protein sequence ID" value="PWA12669.1"/>
    <property type="molecule type" value="Genomic_DNA"/>
</dbReference>
<evidence type="ECO:0000313" key="3">
    <source>
        <dbReference type="Proteomes" id="UP000245998"/>
    </source>
</evidence>
<dbReference type="Pfam" id="PF21686">
    <property type="entry name" value="LigD_Prim-Pol"/>
    <property type="match status" value="1"/>
</dbReference>
<feature type="domain" description="DNA ligase D polymerase" evidence="1">
    <location>
        <begin position="30"/>
        <end position="278"/>
    </location>
</feature>
<dbReference type="Proteomes" id="UP000245998">
    <property type="component" value="Unassembled WGS sequence"/>
</dbReference>
<dbReference type="CDD" id="cd04861">
    <property type="entry name" value="LigD_Pol_like"/>
    <property type="match status" value="1"/>
</dbReference>
<dbReference type="OrthoDB" id="9802472at2"/>
<protein>
    <submittedName>
        <fullName evidence="2">DNA polymerase domain-containing protein</fullName>
    </submittedName>
</protein>
<accession>A0A2U1K679</accession>
<dbReference type="NCBIfam" id="TIGR02778">
    <property type="entry name" value="ligD_pol"/>
    <property type="match status" value="1"/>
</dbReference>
<dbReference type="RefSeq" id="WP_116553660.1">
    <property type="nucleotide sequence ID" value="NZ_QCZG01000006.1"/>
</dbReference>
<dbReference type="PANTHER" id="PTHR42705:SF2">
    <property type="entry name" value="BIFUNCTIONAL NON-HOMOLOGOUS END JOINING PROTEIN LIGD"/>
    <property type="match status" value="1"/>
</dbReference>